<reference evidence="1" key="1">
    <citation type="journal article" date="2014" name="Nat. Commun.">
        <title>The tobacco genome sequence and its comparison with those of tomato and potato.</title>
        <authorList>
            <person name="Sierro N."/>
            <person name="Battey J.N."/>
            <person name="Ouadi S."/>
            <person name="Bakaher N."/>
            <person name="Bovet L."/>
            <person name="Willig A."/>
            <person name="Goepfert S."/>
            <person name="Peitsch M.C."/>
            <person name="Ivanov N.V."/>
        </authorList>
    </citation>
    <scope>NUCLEOTIDE SEQUENCE [LARGE SCALE GENOMIC DNA]</scope>
</reference>
<keyword evidence="1" id="KW-1185">Reference proteome</keyword>
<dbReference type="RefSeq" id="XP_075074890.1">
    <property type="nucleotide sequence ID" value="XM_075218789.1"/>
</dbReference>
<dbReference type="Proteomes" id="UP000790787">
    <property type="component" value="Chromosome 7"/>
</dbReference>
<proteinExistence type="predicted"/>
<reference evidence="2" key="2">
    <citation type="submission" date="2025-08" db="UniProtKB">
        <authorList>
            <consortium name="RefSeq"/>
        </authorList>
    </citation>
    <scope>IDENTIFICATION</scope>
    <source>
        <tissue evidence="2">Leaf</tissue>
    </source>
</reference>
<sequence length="281" mass="32624">MSYSFMINGELTKPFVVAKGLRQGDPMSPFLFVIAMEYLSRLLRGLKQVKEYKFHPRCGKLNITHINFADDLLMFARGDSSSVQDLHDCFKQFSATSRLQANLTKSAIYFGGVTQTEQLSYAGRVKLVQTFIFGIQSYWAQLFIMLAKVMKLIEAYCRSYIWSGTNTITKRPLIAWDKMCLPKSARGYNLMNLQVWNKVAITIIHWDLAQKKEKTWIRWIHTYYIKGQSILEMNIPQQASWMVRKIIEARKIMQQMPEVKQTQSVIKQIYLGLLGSHNKVE</sequence>
<organism evidence="1 2">
    <name type="scientific">Nicotiana tabacum</name>
    <name type="common">Common tobacco</name>
    <dbReference type="NCBI Taxonomy" id="4097"/>
    <lineage>
        <taxon>Eukaryota</taxon>
        <taxon>Viridiplantae</taxon>
        <taxon>Streptophyta</taxon>
        <taxon>Embryophyta</taxon>
        <taxon>Tracheophyta</taxon>
        <taxon>Spermatophyta</taxon>
        <taxon>Magnoliopsida</taxon>
        <taxon>eudicotyledons</taxon>
        <taxon>Gunneridae</taxon>
        <taxon>Pentapetalae</taxon>
        <taxon>asterids</taxon>
        <taxon>lamiids</taxon>
        <taxon>Solanales</taxon>
        <taxon>Solanaceae</taxon>
        <taxon>Nicotianoideae</taxon>
        <taxon>Nicotianeae</taxon>
        <taxon>Nicotiana</taxon>
    </lineage>
</organism>
<evidence type="ECO:0000313" key="2">
    <source>
        <dbReference type="RefSeq" id="XP_075074890.1"/>
    </source>
</evidence>
<name>A0AC58RQB8_TOBAC</name>
<evidence type="ECO:0000313" key="1">
    <source>
        <dbReference type="Proteomes" id="UP000790787"/>
    </source>
</evidence>
<accession>A0AC58RQB8</accession>
<protein>
    <submittedName>
        <fullName evidence="2">Uncharacterized protein LOC142162436</fullName>
    </submittedName>
</protein>
<gene>
    <name evidence="2" type="primary">LOC142162436</name>
</gene>